<evidence type="ECO:0000313" key="3">
    <source>
        <dbReference type="Proteomes" id="UP000823046"/>
    </source>
</evidence>
<protein>
    <recommendedName>
        <fullName evidence="1">Replication factor C C-terminal domain-containing protein</fullName>
    </recommendedName>
</protein>
<dbReference type="SUPFAM" id="SSF48019">
    <property type="entry name" value="post-AAA+ oligomerization domain-like"/>
    <property type="match status" value="1"/>
</dbReference>
<dbReference type="Proteomes" id="UP000823046">
    <property type="component" value="Unassembled WGS sequence"/>
</dbReference>
<reference evidence="2 3" key="1">
    <citation type="journal article" date="2020" name="bioRxiv">
        <title>Metabolic contributions of an alphaproteobacterial endosymbiont in the apicomplexan Cardiosporidium cionae.</title>
        <authorList>
            <person name="Hunter E.S."/>
            <person name="Paight C.J."/>
            <person name="Lane C.E."/>
        </authorList>
    </citation>
    <scope>NUCLEOTIDE SEQUENCE [LARGE SCALE GENOMIC DNA]</scope>
    <source>
        <strain evidence="2">ESH_2018</strain>
    </source>
</reference>
<dbReference type="Gene3D" id="1.10.8.60">
    <property type="match status" value="1"/>
</dbReference>
<sequence>LDLKEDGMETLLFIGKGDLRKVINCLQITSMSNPNTQLTAACIFLNLGLPLPAEMQSIFHQLMEDSFEKAFKELRSLQKEKGYSVDNIVSALYQLVLAIDWPNTVIMQLVARLADIEERLSFGASEEIQLAALVSSFVNVRHDLHQLKKILK</sequence>
<accession>A0ABQ7JG20</accession>
<dbReference type="Pfam" id="PF08542">
    <property type="entry name" value="Rep_fac_C"/>
    <property type="match status" value="1"/>
</dbReference>
<name>A0ABQ7JG20_9APIC</name>
<dbReference type="InterPro" id="IPR008921">
    <property type="entry name" value="DNA_pol3_clamp-load_cplx_C"/>
</dbReference>
<keyword evidence="3" id="KW-1185">Reference proteome</keyword>
<organism evidence="2 3">
    <name type="scientific">Cardiosporidium cionae</name>
    <dbReference type="NCBI Taxonomy" id="476202"/>
    <lineage>
        <taxon>Eukaryota</taxon>
        <taxon>Sar</taxon>
        <taxon>Alveolata</taxon>
        <taxon>Apicomplexa</taxon>
        <taxon>Aconoidasida</taxon>
        <taxon>Nephromycida</taxon>
        <taxon>Cardiosporidium</taxon>
    </lineage>
</organism>
<dbReference type="EMBL" id="JADAQX010000009">
    <property type="protein sequence ID" value="KAF8822980.1"/>
    <property type="molecule type" value="Genomic_DNA"/>
</dbReference>
<comment type="caution">
    <text evidence="2">The sequence shown here is derived from an EMBL/GenBank/DDBJ whole genome shotgun (WGS) entry which is preliminary data.</text>
</comment>
<proteinExistence type="predicted"/>
<gene>
    <name evidence="2" type="ORF">IE077_001557</name>
</gene>
<dbReference type="Gene3D" id="1.20.272.10">
    <property type="match status" value="1"/>
</dbReference>
<feature type="non-terminal residue" evidence="2">
    <location>
        <position position="1"/>
    </location>
</feature>
<dbReference type="InterPro" id="IPR013748">
    <property type="entry name" value="Rep_factorC_C"/>
</dbReference>
<feature type="domain" description="Replication factor C C-terminal" evidence="1">
    <location>
        <begin position="50"/>
        <end position="135"/>
    </location>
</feature>
<evidence type="ECO:0000313" key="2">
    <source>
        <dbReference type="EMBL" id="KAF8822980.1"/>
    </source>
</evidence>
<evidence type="ECO:0000259" key="1">
    <source>
        <dbReference type="Pfam" id="PF08542"/>
    </source>
</evidence>